<protein>
    <submittedName>
        <fullName evidence="2">Histamine h3 receptor</fullName>
    </submittedName>
</protein>
<keyword evidence="2" id="KW-0675">Receptor</keyword>
<organism evidence="2 3">
    <name type="scientific">Limosa lapponica baueri</name>
    <dbReference type="NCBI Taxonomy" id="1758121"/>
    <lineage>
        <taxon>Eukaryota</taxon>
        <taxon>Metazoa</taxon>
        <taxon>Chordata</taxon>
        <taxon>Craniata</taxon>
        <taxon>Vertebrata</taxon>
        <taxon>Euteleostomi</taxon>
        <taxon>Archelosauria</taxon>
        <taxon>Archosauria</taxon>
        <taxon>Dinosauria</taxon>
        <taxon>Saurischia</taxon>
        <taxon>Theropoda</taxon>
        <taxon>Coelurosauria</taxon>
        <taxon>Aves</taxon>
        <taxon>Neognathae</taxon>
        <taxon>Neoaves</taxon>
        <taxon>Charadriiformes</taxon>
        <taxon>Scolopacidae</taxon>
        <taxon>Limosa</taxon>
    </lineage>
</organism>
<reference evidence="3" key="2">
    <citation type="submission" date="2017-12" db="EMBL/GenBank/DDBJ databases">
        <title>Genome sequence of the Bar-tailed Godwit (Limosa lapponica baueri).</title>
        <authorList>
            <person name="Lima N.C.B."/>
            <person name="Parody-Merino A.M."/>
            <person name="Battley P.F."/>
            <person name="Fidler A.E."/>
            <person name="Prosdocimi F."/>
        </authorList>
    </citation>
    <scope>NUCLEOTIDE SEQUENCE [LARGE SCALE GENOMIC DNA]</scope>
</reference>
<evidence type="ECO:0000313" key="3">
    <source>
        <dbReference type="Proteomes" id="UP000233556"/>
    </source>
</evidence>
<evidence type="ECO:0000256" key="1">
    <source>
        <dbReference type="SAM" id="MobiDB-lite"/>
    </source>
</evidence>
<name>A0A2I0U861_LIMLA</name>
<dbReference type="Proteomes" id="UP000233556">
    <property type="component" value="Unassembled WGS sequence"/>
</dbReference>
<feature type="compositionally biased region" description="Polar residues" evidence="1">
    <location>
        <begin position="67"/>
        <end position="80"/>
    </location>
</feature>
<keyword evidence="3" id="KW-1185">Reference proteome</keyword>
<sequence length="317" mass="36297">MSSGNSEHEFGFMFGLNTFSCIVTVYLSDNVVPRYPWQQDFHYKRRTTKVVKTCQFPFHDKKDKCCESSTGKDTTSPGNTRNKESRLSHKEVGLNCKVDPNKMIHRNNSRAFNSPGEVDVGVDSQNQQHARPWLARSQRRRCRQTTSEWQGRDQARILQVYRFRSRAPPTSVHCNVEGSSGPSRIPVPMKNGKIVEMLAWSASYWVQREPARCWVRDCTGLACSVAGHPSRRHLLQHQLLGEEDSLSSLTREEFFSMDEGNNGSVRDTGTANSQADVISDDAHRSFVEEYSLTPLSTRKKYCAQSFDQQVENYFKWL</sequence>
<feature type="compositionally biased region" description="Basic and acidic residues" evidence="1">
    <location>
        <begin position="81"/>
        <end position="90"/>
    </location>
</feature>
<proteinExistence type="predicted"/>
<feature type="region of interest" description="Disordered" evidence="1">
    <location>
        <begin position="66"/>
        <end position="90"/>
    </location>
</feature>
<accession>A0A2I0U861</accession>
<dbReference type="OrthoDB" id="9114132at2759"/>
<dbReference type="AlphaFoldDB" id="A0A2I0U861"/>
<dbReference type="EMBL" id="KZ506015">
    <property type="protein sequence ID" value="PKU42247.1"/>
    <property type="molecule type" value="Genomic_DNA"/>
</dbReference>
<evidence type="ECO:0000313" key="2">
    <source>
        <dbReference type="EMBL" id="PKU42247.1"/>
    </source>
</evidence>
<reference evidence="3" key="1">
    <citation type="submission" date="2017-11" db="EMBL/GenBank/DDBJ databases">
        <authorList>
            <person name="Lima N.C."/>
            <person name="Parody-Merino A.M."/>
            <person name="Battley P.F."/>
            <person name="Fidler A.E."/>
            <person name="Prosdocimi F."/>
        </authorList>
    </citation>
    <scope>NUCLEOTIDE SEQUENCE [LARGE SCALE GENOMIC DNA]</scope>
</reference>
<gene>
    <name evidence="2" type="ORF">llap_7450</name>
</gene>